<proteinExistence type="predicted"/>
<organism evidence="1 2">
    <name type="scientific">Chryseobacterium aquaeductus</name>
    <dbReference type="NCBI Taxonomy" id="2675056"/>
    <lineage>
        <taxon>Bacteria</taxon>
        <taxon>Pseudomonadati</taxon>
        <taxon>Bacteroidota</taxon>
        <taxon>Flavobacteriia</taxon>
        <taxon>Flavobacteriales</taxon>
        <taxon>Weeksellaceae</taxon>
        <taxon>Chryseobacterium group</taxon>
        <taxon>Chryseobacterium</taxon>
    </lineage>
</organism>
<protein>
    <submittedName>
        <fullName evidence="1">Uncharacterized protein</fullName>
    </submittedName>
</protein>
<dbReference type="AlphaFoldDB" id="A0A9N8MDX0"/>
<comment type="caution">
    <text evidence="1">The sequence shown here is derived from an EMBL/GenBank/DDBJ whole genome shotgun (WGS) entry which is preliminary data.</text>
</comment>
<name>A0A9N8MDX0_9FLAO</name>
<keyword evidence="2" id="KW-1185">Reference proteome</keyword>
<reference evidence="1" key="1">
    <citation type="submission" date="2020-12" db="EMBL/GenBank/DDBJ databases">
        <authorList>
            <person name="Rodrigo-Torres L."/>
            <person name="Arahal R. D."/>
            <person name="Lucena T."/>
        </authorList>
    </citation>
    <scope>NUCLEOTIDE SEQUENCE</scope>
    <source>
        <strain evidence="1">CECT 9390</strain>
    </source>
</reference>
<gene>
    <name evidence="1" type="ORF">CHRY9390_00341</name>
</gene>
<evidence type="ECO:0000313" key="1">
    <source>
        <dbReference type="EMBL" id="CAD7798470.1"/>
    </source>
</evidence>
<evidence type="ECO:0000313" key="2">
    <source>
        <dbReference type="Proteomes" id="UP000662618"/>
    </source>
</evidence>
<dbReference type="Proteomes" id="UP000662618">
    <property type="component" value="Unassembled WGS sequence"/>
</dbReference>
<sequence>MSSIVNGQFAALANLSLPVHSPFTSDKIQVKNEWQIVNSLRLSICKSIQNSPFNCEVKSTFEILNNKVKLTLDTIFDIK</sequence>
<dbReference type="EMBL" id="CAJIMS010000001">
    <property type="protein sequence ID" value="CAD7798470.1"/>
    <property type="molecule type" value="Genomic_DNA"/>
</dbReference>
<accession>A0A9N8MDX0</accession>